<sequence length="95" mass="11042">MKPYRNFVLKVIKKSIRMTETANNTDAANKVVPNLNKRRQTLESKNIVEEPGTFFAVDLQLVKVVQRDIFWVARAVIYVHQRLPSLCSMHFVPSR</sequence>
<evidence type="ECO:0000313" key="1">
    <source>
        <dbReference type="Proteomes" id="UP000887540"/>
    </source>
</evidence>
<dbReference type="WBParaSite" id="ACRNAN_Path_621.g2312.t1">
    <property type="protein sequence ID" value="ACRNAN_Path_621.g2312.t1"/>
    <property type="gene ID" value="ACRNAN_Path_621.g2312"/>
</dbReference>
<organism evidence="1 2">
    <name type="scientific">Acrobeloides nanus</name>
    <dbReference type="NCBI Taxonomy" id="290746"/>
    <lineage>
        <taxon>Eukaryota</taxon>
        <taxon>Metazoa</taxon>
        <taxon>Ecdysozoa</taxon>
        <taxon>Nematoda</taxon>
        <taxon>Chromadorea</taxon>
        <taxon>Rhabditida</taxon>
        <taxon>Tylenchina</taxon>
        <taxon>Cephalobomorpha</taxon>
        <taxon>Cephaloboidea</taxon>
        <taxon>Cephalobidae</taxon>
        <taxon>Acrobeloides</taxon>
    </lineage>
</organism>
<protein>
    <submittedName>
        <fullName evidence="2">Uncharacterized protein</fullName>
    </submittedName>
</protein>
<proteinExistence type="predicted"/>
<dbReference type="Proteomes" id="UP000887540">
    <property type="component" value="Unplaced"/>
</dbReference>
<dbReference type="AlphaFoldDB" id="A0A914C961"/>
<keyword evidence="1" id="KW-1185">Reference proteome</keyword>
<name>A0A914C961_9BILA</name>
<accession>A0A914C961</accession>
<evidence type="ECO:0000313" key="2">
    <source>
        <dbReference type="WBParaSite" id="ACRNAN_Path_621.g2312.t1"/>
    </source>
</evidence>
<reference evidence="2" key="1">
    <citation type="submission" date="2022-11" db="UniProtKB">
        <authorList>
            <consortium name="WormBaseParasite"/>
        </authorList>
    </citation>
    <scope>IDENTIFICATION</scope>
</reference>